<proteinExistence type="predicted"/>
<comment type="caution">
    <text evidence="1">The sequence shown here is derived from an EMBL/GenBank/DDBJ whole genome shotgun (WGS) entry which is preliminary data.</text>
</comment>
<organism evidence="1 2">
    <name type="scientific">Providencia rettgeri</name>
    <dbReference type="NCBI Taxonomy" id="587"/>
    <lineage>
        <taxon>Bacteria</taxon>
        <taxon>Pseudomonadati</taxon>
        <taxon>Pseudomonadota</taxon>
        <taxon>Gammaproteobacteria</taxon>
        <taxon>Enterobacterales</taxon>
        <taxon>Morganellaceae</taxon>
        <taxon>Providencia</taxon>
    </lineage>
</organism>
<reference evidence="1" key="1">
    <citation type="submission" date="2022-10" db="EMBL/GenBank/DDBJ databases">
        <title>Bacterial isolates recovered from the One Health project in Brazil.</title>
        <authorList>
            <person name="Valiatti T.B."/>
            <person name="Santos F."/>
            <person name="Cayo R."/>
            <person name="Gales A.C."/>
        </authorList>
    </citation>
    <scope>NUCLEOTIDE SEQUENCE</scope>
    <source>
        <strain evidence="1">PVR188</strain>
    </source>
</reference>
<dbReference type="Gene3D" id="3.30.200.20">
    <property type="entry name" value="Phosphorylase Kinase, domain 1"/>
    <property type="match status" value="1"/>
</dbReference>
<protein>
    <submittedName>
        <fullName evidence="1">Aminoglycoside O-phosphotransferase APH(3')-VIa</fullName>
    </submittedName>
</protein>
<feature type="non-terminal residue" evidence="1">
    <location>
        <position position="41"/>
    </location>
</feature>
<gene>
    <name evidence="1" type="ORF">OGX73_24740</name>
</gene>
<evidence type="ECO:0000313" key="1">
    <source>
        <dbReference type="EMBL" id="MDI9095773.1"/>
    </source>
</evidence>
<name>A0AAW6UQ29_PRORE</name>
<dbReference type="EMBL" id="JAOWIN010000100">
    <property type="protein sequence ID" value="MDI9095773.1"/>
    <property type="molecule type" value="Genomic_DNA"/>
</dbReference>
<dbReference type="Proteomes" id="UP001159001">
    <property type="component" value="Unassembled WGS sequence"/>
</dbReference>
<accession>A0AAW6UQ29</accession>
<evidence type="ECO:0000313" key="2">
    <source>
        <dbReference type="Proteomes" id="UP001159001"/>
    </source>
</evidence>
<sequence length="41" mass="4730">MELPNIIQQFIGNSVLEPNKIGQSPSDVYSFNRNNETFFLK</sequence>
<dbReference type="AlphaFoldDB" id="A0AAW6UQ29"/>